<dbReference type="GO" id="GO:0005737">
    <property type="term" value="C:cytoplasm"/>
    <property type="evidence" value="ECO:0007669"/>
    <property type="project" value="UniProtKB-SubCell"/>
</dbReference>
<evidence type="ECO:0000256" key="3">
    <source>
        <dbReference type="ARBA" id="ARBA00022741"/>
    </source>
</evidence>
<feature type="domain" description="Tubulin/FtsZ GTPase" evidence="7">
    <location>
        <begin position="3"/>
        <end position="213"/>
    </location>
</feature>
<dbReference type="EMBL" id="MT631009">
    <property type="protein sequence ID" value="QNO44744.1"/>
    <property type="molecule type" value="Genomic_DNA"/>
</dbReference>
<keyword evidence="3 6" id="KW-0547">Nucleotide-binding</keyword>
<dbReference type="Gene3D" id="3.40.50.1440">
    <property type="entry name" value="Tubulin/FtsZ, GTPase domain"/>
    <property type="match status" value="1"/>
</dbReference>
<dbReference type="EMBL" id="MT630941">
    <property type="protein sequence ID" value="QNO44249.1"/>
    <property type="molecule type" value="Genomic_DNA"/>
</dbReference>
<dbReference type="Pfam" id="PF00091">
    <property type="entry name" value="Tubulin"/>
    <property type="match status" value="1"/>
</dbReference>
<dbReference type="InterPro" id="IPR045061">
    <property type="entry name" value="FtsZ/CetZ"/>
</dbReference>
<dbReference type="GO" id="GO:0051301">
    <property type="term" value="P:cell division"/>
    <property type="evidence" value="ECO:0007669"/>
    <property type="project" value="TreeGrafter"/>
</dbReference>
<proteinExistence type="inferred from homology"/>
<evidence type="ECO:0000256" key="4">
    <source>
        <dbReference type="ARBA" id="ARBA00022960"/>
    </source>
</evidence>
<feature type="binding site" evidence="6">
    <location>
        <begin position="11"/>
        <end position="15"/>
    </location>
    <ligand>
        <name>GTP</name>
        <dbReference type="ChEBI" id="CHEBI:37565"/>
    </ligand>
</feature>
<feature type="binding site" evidence="6">
    <location>
        <position position="177"/>
    </location>
    <ligand>
        <name>GTP</name>
        <dbReference type="ChEBI" id="CHEBI:37565"/>
    </ligand>
</feature>
<dbReference type="SUPFAM" id="SSF52490">
    <property type="entry name" value="Tubulin nucleotide-binding domain-like"/>
    <property type="match status" value="1"/>
</dbReference>
<name>A0A7G9Y9R0_9EURY</name>
<dbReference type="PANTHER" id="PTHR30314">
    <property type="entry name" value="CELL DIVISION PROTEIN FTSZ-RELATED"/>
    <property type="match status" value="1"/>
</dbReference>
<evidence type="ECO:0000259" key="7">
    <source>
        <dbReference type="SMART" id="SM00864"/>
    </source>
</evidence>
<comment type="subcellular location">
    <subcellularLocation>
        <location evidence="6">Cytoplasm</location>
    </subcellularLocation>
</comment>
<dbReference type="SMART" id="SM00864">
    <property type="entry name" value="Tubulin"/>
    <property type="match status" value="1"/>
</dbReference>
<keyword evidence="2 6" id="KW-0963">Cytoplasm</keyword>
<dbReference type="InterPro" id="IPR032907">
    <property type="entry name" value="CetZ"/>
</dbReference>
<keyword evidence="4 6" id="KW-0133">Cell shape</keyword>
<dbReference type="GO" id="GO:0003924">
    <property type="term" value="F:GTPase activity"/>
    <property type="evidence" value="ECO:0007669"/>
    <property type="project" value="InterPro"/>
</dbReference>
<evidence type="ECO:0000256" key="6">
    <source>
        <dbReference type="HAMAP-Rule" id="MF_01946"/>
    </source>
</evidence>
<feature type="binding site" evidence="6">
    <location>
        <begin position="116"/>
        <end position="118"/>
    </location>
    <ligand>
        <name>GTP</name>
        <dbReference type="ChEBI" id="CHEBI:37565"/>
    </ligand>
</feature>
<dbReference type="AlphaFoldDB" id="A0A7G9Y9R0"/>
<dbReference type="InterPro" id="IPR036525">
    <property type="entry name" value="Tubulin/FtsZ_GTPase_sf"/>
</dbReference>
<evidence type="ECO:0000313" key="9">
    <source>
        <dbReference type="EMBL" id="QNO44744.1"/>
    </source>
</evidence>
<comment type="function">
    <text evidence="6">Involved in cell shape control.</text>
</comment>
<dbReference type="GO" id="GO:0032153">
    <property type="term" value="C:cell division site"/>
    <property type="evidence" value="ECO:0007669"/>
    <property type="project" value="TreeGrafter"/>
</dbReference>
<feature type="binding site" evidence="6">
    <location>
        <position position="195"/>
    </location>
    <ligand>
        <name>GTP</name>
        <dbReference type="ChEBI" id="CHEBI:37565"/>
    </ligand>
</feature>
<dbReference type="GO" id="GO:0005525">
    <property type="term" value="F:GTP binding"/>
    <property type="evidence" value="ECO:0007669"/>
    <property type="project" value="UniProtKB-UniRule"/>
</dbReference>
<sequence>MLNILVLGLGQCGNRILDAMNREAFGRGGAFAKYYTRQKFPASVKTIAINTAINDLKGLVDTRAKDRLHVPHLHGVGANRTLGKQVFGENKEIIMSEIDKRGTFDLIFIITSAAGGSGSSFTPLLVRELKETYNNAPIICIAVLPFREEGSIFLQNAAFCLKDLVEEKPAGVLLVDNQYLKKYSGDIKSAYDKINTTTARRLLFLIEALNSEMLMVTDLGDLKTVMNGGIGIGTMGFYEASKDSTIKSAILGSFKPSGLLFPTNVYKEGARAMLIIKGDKKYLDLDLITKTIEELSSEVGQVFKGVLIQRGRPRVLSLFTLNSVPELENLYAIAADAIRFEREQQDKSKSQLDSAFSQIEDLDPIY</sequence>
<dbReference type="PANTHER" id="PTHR30314:SF10">
    <property type="entry name" value="TUBULIN-LIKE PROTEIN CETZ"/>
    <property type="match status" value="1"/>
</dbReference>
<comment type="similarity">
    <text evidence="1 6">Belongs to the CetZ family.</text>
</comment>
<gene>
    <name evidence="6 9" type="primary">cetZ</name>
    <name evidence="8" type="ORF">CFLLBDDB_00005</name>
    <name evidence="9" type="ORF">KLGCGMKP_00006</name>
</gene>
<protein>
    <recommendedName>
        <fullName evidence="6">Tubulin-like protein CetZ</fullName>
    </recommendedName>
</protein>
<evidence type="ECO:0000256" key="5">
    <source>
        <dbReference type="ARBA" id="ARBA00023134"/>
    </source>
</evidence>
<dbReference type="HAMAP" id="MF_01946">
    <property type="entry name" value="CetZ"/>
    <property type="match status" value="1"/>
</dbReference>
<reference evidence="9" key="1">
    <citation type="submission" date="2020-06" db="EMBL/GenBank/DDBJ databases">
        <title>Unique genomic features of the anaerobic methanotrophic archaea.</title>
        <authorList>
            <person name="Chadwick G.L."/>
            <person name="Skennerton C.T."/>
            <person name="Laso-Perez R."/>
            <person name="Leu A.O."/>
            <person name="Speth D.R."/>
            <person name="Yu H."/>
            <person name="Morgan-Lang C."/>
            <person name="Hatzenpichler R."/>
            <person name="Goudeau D."/>
            <person name="Malmstrom R."/>
            <person name="Brazelton W.J."/>
            <person name="Woyke T."/>
            <person name="Hallam S.J."/>
            <person name="Tyson G.W."/>
            <person name="Wegener G."/>
            <person name="Boetius A."/>
            <person name="Orphan V."/>
        </authorList>
    </citation>
    <scope>NUCLEOTIDE SEQUENCE</scope>
</reference>
<dbReference type="GO" id="GO:0008360">
    <property type="term" value="P:regulation of cell shape"/>
    <property type="evidence" value="ECO:0007669"/>
    <property type="project" value="UniProtKB-UniRule"/>
</dbReference>
<organism evidence="9">
    <name type="scientific">Candidatus Methanogaster sp. ANME-2c ERB4</name>
    <dbReference type="NCBI Taxonomy" id="2759911"/>
    <lineage>
        <taxon>Archaea</taxon>
        <taxon>Methanobacteriati</taxon>
        <taxon>Methanobacteriota</taxon>
        <taxon>Stenosarchaea group</taxon>
        <taxon>Methanomicrobia</taxon>
        <taxon>Methanosarcinales</taxon>
        <taxon>ANME-2 cluster</taxon>
        <taxon>Candidatus Methanogasteraceae</taxon>
        <taxon>Candidatus Methanogaster</taxon>
    </lineage>
</organism>
<evidence type="ECO:0000256" key="1">
    <source>
        <dbReference type="ARBA" id="ARBA00006877"/>
    </source>
</evidence>
<evidence type="ECO:0000313" key="8">
    <source>
        <dbReference type="EMBL" id="QNO44249.1"/>
    </source>
</evidence>
<dbReference type="InterPro" id="IPR003008">
    <property type="entry name" value="Tubulin_FtsZ_GTPase"/>
</dbReference>
<feature type="binding site" evidence="6">
    <location>
        <position position="149"/>
    </location>
    <ligand>
        <name>GTP</name>
        <dbReference type="ChEBI" id="CHEBI:37565"/>
    </ligand>
</feature>
<accession>A0A7G9Y9R0</accession>
<keyword evidence="5 6" id="KW-0342">GTP-binding</keyword>
<evidence type="ECO:0000256" key="2">
    <source>
        <dbReference type="ARBA" id="ARBA00022490"/>
    </source>
</evidence>